<dbReference type="Gene3D" id="3.40.50.1010">
    <property type="entry name" value="5'-nuclease"/>
    <property type="match status" value="1"/>
</dbReference>
<sequence length="158" mass="17719">MKPSIYIETLIPSFYYEVRTEADNAARRQWTRMVEHLSDYDAYTSEAVIEELEGGSFPGKANALELMEALPLLDINEPIVDIVATLHLISHRVMPNDPAGDALHLAVASFHKCDFLVTWNCRHLANANKFGHIRRINTLFGLFVPALVTPLELLGESS</sequence>
<protein>
    <submittedName>
        <fullName evidence="2">PIN domain-containing protein</fullName>
    </submittedName>
</protein>
<dbReference type="SUPFAM" id="SSF88723">
    <property type="entry name" value="PIN domain-like"/>
    <property type="match status" value="1"/>
</dbReference>
<dbReference type="InterPro" id="IPR029060">
    <property type="entry name" value="PIN-like_dom_sf"/>
</dbReference>
<evidence type="ECO:0000313" key="3">
    <source>
        <dbReference type="EMBL" id="VFK81173.1"/>
    </source>
</evidence>
<dbReference type="EMBL" id="CAADFR010000247">
    <property type="protein sequence ID" value="VFK45735.1"/>
    <property type="molecule type" value="Genomic_DNA"/>
</dbReference>
<accession>A0A450Z7P9</accession>
<dbReference type="AlphaFoldDB" id="A0A450Z7P9"/>
<proteinExistence type="predicted"/>
<organism evidence="2">
    <name type="scientific">Candidatus Kentrum sp. SD</name>
    <dbReference type="NCBI Taxonomy" id="2126332"/>
    <lineage>
        <taxon>Bacteria</taxon>
        <taxon>Pseudomonadati</taxon>
        <taxon>Pseudomonadota</taxon>
        <taxon>Gammaproteobacteria</taxon>
        <taxon>Candidatus Kentrum</taxon>
    </lineage>
</organism>
<reference evidence="2" key="1">
    <citation type="submission" date="2019-02" db="EMBL/GenBank/DDBJ databases">
        <authorList>
            <person name="Gruber-Vodicka R. H."/>
            <person name="Seah K. B. B."/>
        </authorList>
    </citation>
    <scope>NUCLEOTIDE SEQUENCE</scope>
    <source>
        <strain evidence="3">BECK_S127</strain>
        <strain evidence="2">BECK_S1320</strain>
        <strain evidence="1">BECK_S1321</strain>
    </source>
</reference>
<name>A0A450Z7P9_9GAMM</name>
<evidence type="ECO:0000313" key="1">
    <source>
        <dbReference type="EMBL" id="VFK45735.1"/>
    </source>
</evidence>
<gene>
    <name evidence="3" type="ORF">BECKSD772D_GA0070982_12433</name>
    <name evidence="2" type="ORF">BECKSD772E_GA0070983_12522</name>
    <name evidence="1" type="ORF">BECKSD772F_GA0070984_12473</name>
</gene>
<evidence type="ECO:0000313" key="2">
    <source>
        <dbReference type="EMBL" id="VFK49837.1"/>
    </source>
</evidence>
<dbReference type="CDD" id="cd18687">
    <property type="entry name" value="PIN_VapC-like"/>
    <property type="match status" value="1"/>
</dbReference>
<dbReference type="EMBL" id="CAADHB010000243">
    <property type="protein sequence ID" value="VFK81173.1"/>
    <property type="molecule type" value="Genomic_DNA"/>
</dbReference>
<dbReference type="EMBL" id="CAADFU010000252">
    <property type="protein sequence ID" value="VFK49837.1"/>
    <property type="molecule type" value="Genomic_DNA"/>
</dbReference>